<dbReference type="EMBL" id="AZEU01000158">
    <property type="protein sequence ID" value="KRL44348.1"/>
    <property type="molecule type" value="Genomic_DNA"/>
</dbReference>
<dbReference type="PATRIC" id="fig|1423769.4.peg.1273"/>
<dbReference type="OrthoDB" id="2313863at2"/>
<protein>
    <submittedName>
        <fullName evidence="2">Uncharacterized protein</fullName>
    </submittedName>
</protein>
<evidence type="ECO:0000313" key="3">
    <source>
        <dbReference type="Proteomes" id="UP000051790"/>
    </source>
</evidence>
<feature type="transmembrane region" description="Helical" evidence="1">
    <location>
        <begin position="12"/>
        <end position="32"/>
    </location>
</feature>
<keyword evidence="1" id="KW-0812">Transmembrane</keyword>
<accession>A0A0R1QI96</accession>
<sequence length="219" mass="23398">MKGLWLKDWLFLKTQWLAAALTFALALGALFIFKQTGIAVGMGITSLTMTFVMLATVTADQANHGISFLLTLPITASQYARQKFALLFGVVAGTIAVITGLSLIYCQLADWSLKTSTLVGYTVSIGLVIFLILGLSLAYQLRHGAEQAQVAMSITGGLVALLLGGGFAAVKYTNWGLQLWLKIVANYAEHGGIVIILILGLLSLLLAVFGSRYGKKLAQ</sequence>
<comment type="caution">
    <text evidence="2">The sequence shown here is derived from an EMBL/GenBank/DDBJ whole genome shotgun (WGS) entry which is preliminary data.</text>
</comment>
<evidence type="ECO:0000313" key="2">
    <source>
        <dbReference type="EMBL" id="KRL44348.1"/>
    </source>
</evidence>
<feature type="transmembrane region" description="Helical" evidence="1">
    <location>
        <begin position="150"/>
        <end position="170"/>
    </location>
</feature>
<proteinExistence type="predicted"/>
<keyword evidence="3" id="KW-1185">Reference proteome</keyword>
<organism evidence="2 3">
    <name type="scientific">Lacticaseibacillus manihotivorans DSM 13343 = JCM 12514</name>
    <dbReference type="NCBI Taxonomy" id="1423769"/>
    <lineage>
        <taxon>Bacteria</taxon>
        <taxon>Bacillati</taxon>
        <taxon>Bacillota</taxon>
        <taxon>Bacilli</taxon>
        <taxon>Lactobacillales</taxon>
        <taxon>Lactobacillaceae</taxon>
        <taxon>Lacticaseibacillus</taxon>
    </lineage>
</organism>
<reference evidence="2 3" key="1">
    <citation type="journal article" date="2015" name="Genome Announc.">
        <title>Expanding the biotechnology potential of lactobacilli through comparative genomics of 213 strains and associated genera.</title>
        <authorList>
            <person name="Sun Z."/>
            <person name="Harris H.M."/>
            <person name="McCann A."/>
            <person name="Guo C."/>
            <person name="Argimon S."/>
            <person name="Zhang W."/>
            <person name="Yang X."/>
            <person name="Jeffery I.B."/>
            <person name="Cooney J.C."/>
            <person name="Kagawa T.F."/>
            <person name="Liu W."/>
            <person name="Song Y."/>
            <person name="Salvetti E."/>
            <person name="Wrobel A."/>
            <person name="Rasinkangas P."/>
            <person name="Parkhill J."/>
            <person name="Rea M.C."/>
            <person name="O'Sullivan O."/>
            <person name="Ritari J."/>
            <person name="Douillard F.P."/>
            <person name="Paul Ross R."/>
            <person name="Yang R."/>
            <person name="Briner A.E."/>
            <person name="Felis G.E."/>
            <person name="de Vos W.M."/>
            <person name="Barrangou R."/>
            <person name="Klaenhammer T.R."/>
            <person name="Caufield P.W."/>
            <person name="Cui Y."/>
            <person name="Zhang H."/>
            <person name="O'Toole P.W."/>
        </authorList>
    </citation>
    <scope>NUCLEOTIDE SEQUENCE [LARGE SCALE GENOMIC DNA]</scope>
    <source>
        <strain evidence="2 3">DSM 13343</strain>
    </source>
</reference>
<gene>
    <name evidence="2" type="ORF">FD01_GL001180</name>
</gene>
<dbReference type="AlphaFoldDB" id="A0A0R1QI96"/>
<dbReference type="Proteomes" id="UP000051790">
    <property type="component" value="Unassembled WGS sequence"/>
</dbReference>
<dbReference type="RefSeq" id="WP_056963879.1">
    <property type="nucleotide sequence ID" value="NZ_AZEU01000158.1"/>
</dbReference>
<feature type="transmembrane region" description="Helical" evidence="1">
    <location>
        <begin position="190"/>
        <end position="209"/>
    </location>
</feature>
<name>A0A0R1QI96_9LACO</name>
<keyword evidence="1" id="KW-0472">Membrane</keyword>
<keyword evidence="1" id="KW-1133">Transmembrane helix</keyword>
<evidence type="ECO:0000256" key="1">
    <source>
        <dbReference type="SAM" id="Phobius"/>
    </source>
</evidence>
<dbReference type="InterPro" id="IPR025699">
    <property type="entry name" value="ABC2_memb-like"/>
</dbReference>
<feature type="transmembrane region" description="Helical" evidence="1">
    <location>
        <begin position="117"/>
        <end position="138"/>
    </location>
</feature>
<dbReference type="Pfam" id="PF13346">
    <property type="entry name" value="ABC2_membrane_5"/>
    <property type="match status" value="1"/>
</dbReference>
<feature type="transmembrane region" description="Helical" evidence="1">
    <location>
        <begin position="38"/>
        <end position="59"/>
    </location>
</feature>
<feature type="transmembrane region" description="Helical" evidence="1">
    <location>
        <begin position="84"/>
        <end position="105"/>
    </location>
</feature>